<sequence>MSEQAVTTQTTNRPHSNNLLRRDVRFLGNILGEVLVHQGGRELLDVVEKIRETSKALRAEFIPELFEEFKSTITSLNPEIRHQVIRAFAIYFQLVNIAEQNHRVRRKRDYERSVGETVQPGSIEDAVQTLKERGIAVGEVNSMLEGISLELVMTAHPTEATRRVVQDIHQRIATNLMELDNPMLSYREREKQREKLLNDVLILWQTDELRNRKPTVIDEVRNGLFYFDETLFETLPNVYEELERCLSKYYPGEQWHVPAYLRFGSWIGGDRDGNPSVTAKVTWETLKLHRQLAIRKYEEILKDWMGLLSFSTNIVSVPDELLESISADQSEVELKGIDIWRNSKEPYKVKLCYMLEKLANTRDGSLKGTRKRYNSPAELKEDLLLIDRSLRAHYADYTADSVVQKLIRQVELFGFHMAALDIRQHSKEHENAMAEVLAKNNIESDFSALSEDEKIALLERLLADPGKLTSDDAEYSESTRECLDVFRTVYEAQQEFGTGCITSYLISMARGASDMLMVMVFAKEFGLFRQEEDGSVICSLQSVPLFETIDDLHAAPGIMKRLFDLPLYRKAVEARGEMHEIMLGYSDSNKDGGVVTANWELKLALNEITAAAAEYGVKLKFFHGRGGALGRGGMPLNRSILAQPPHTIGAGIKITEQGEVLSSRYSMQGIAYRSLEQATWALITAARLVKYPEQETDQESEWNEIARSMSETAQTKYQDLIFRDPDFMTFFKESTPLSEVGELNIGSRPSKRKNSDRFEDLRAIPWVFAWTQSRYLLPAWYAAGTAFEQFVQNDPAKLDKLREMYKGFPFFRQLVDNLQMALAKADLNIAQQYAGMISDAEVRDRIFNQVKEEHALTLKFILDITGQQDILDNVPVIQESIRLRNPYVDPLSYMQVELLTELRKLREQEGDDTELLREVLLTINGIAAGLRNTG</sequence>
<evidence type="ECO:0000256" key="12">
    <source>
        <dbReference type="PROSITE-ProRule" id="PRU10112"/>
    </source>
</evidence>
<reference evidence="13 14" key="1">
    <citation type="journal article" date="2015" name="J. Biotechnol.">
        <title>Complete genome sequence of Paenibacillus beijingensis 7188(T) (=DSM 24997(T)), a novel rhizobacterium from jujube garden soil.</title>
        <authorList>
            <person name="Kwak Y."/>
            <person name="Shin J.H."/>
        </authorList>
    </citation>
    <scope>NUCLEOTIDE SEQUENCE [LARGE SCALE GENOMIC DNA]</scope>
    <source>
        <strain evidence="13 14">DSM 24997</strain>
    </source>
</reference>
<protein>
    <recommendedName>
        <fullName evidence="5 10">Phosphoenolpyruvate carboxylase</fullName>
        <shortName evidence="10">PEPC</shortName>
        <shortName evidence="10">PEPCase</shortName>
        <ecNumber evidence="4 10">4.1.1.31</ecNumber>
    </recommendedName>
</protein>
<dbReference type="HAMAP" id="MF_00595">
    <property type="entry name" value="PEPcase_type1"/>
    <property type="match status" value="1"/>
</dbReference>
<dbReference type="PATRIC" id="fig|1126833.4.peg.2818"/>
<name>A0A0D5NJ67_9BACL</name>
<evidence type="ECO:0000256" key="4">
    <source>
        <dbReference type="ARBA" id="ARBA00012305"/>
    </source>
</evidence>
<evidence type="ECO:0000256" key="6">
    <source>
        <dbReference type="ARBA" id="ARBA00022842"/>
    </source>
</evidence>
<evidence type="ECO:0000256" key="1">
    <source>
        <dbReference type="ARBA" id="ARBA00001946"/>
    </source>
</evidence>
<dbReference type="EC" id="4.1.1.31" evidence="4 10"/>
<evidence type="ECO:0000256" key="8">
    <source>
        <dbReference type="ARBA" id="ARBA00023300"/>
    </source>
</evidence>
<feature type="active site" evidence="10 12">
    <location>
        <position position="590"/>
    </location>
</feature>
<dbReference type="OrthoDB" id="9768133at2"/>
<dbReference type="PROSITE" id="PS00781">
    <property type="entry name" value="PEPCASE_1"/>
    <property type="match status" value="1"/>
</dbReference>
<dbReference type="NCBIfam" id="NF000584">
    <property type="entry name" value="PRK00009.1"/>
    <property type="match status" value="1"/>
</dbReference>
<dbReference type="KEGG" id="pbj:VN24_12930"/>
<dbReference type="EMBL" id="CP011058">
    <property type="protein sequence ID" value="AJY75311.1"/>
    <property type="molecule type" value="Genomic_DNA"/>
</dbReference>
<evidence type="ECO:0000256" key="7">
    <source>
        <dbReference type="ARBA" id="ARBA00023239"/>
    </source>
</evidence>
<dbReference type="SUPFAM" id="SSF51621">
    <property type="entry name" value="Phosphoenolpyruvate/pyruvate domain"/>
    <property type="match status" value="1"/>
</dbReference>
<dbReference type="PRINTS" id="PR00150">
    <property type="entry name" value="PEPCARBXLASE"/>
</dbReference>
<keyword evidence="8 10" id="KW-0120">Carbon dioxide fixation</keyword>
<dbReference type="Pfam" id="PF00311">
    <property type="entry name" value="PEPcase"/>
    <property type="match status" value="1"/>
</dbReference>
<dbReference type="RefSeq" id="WP_045670740.1">
    <property type="nucleotide sequence ID" value="NZ_CP011058.1"/>
</dbReference>
<proteinExistence type="inferred from homology"/>
<evidence type="ECO:0000256" key="11">
    <source>
        <dbReference type="PROSITE-ProRule" id="PRU10111"/>
    </source>
</evidence>
<dbReference type="GO" id="GO:0006107">
    <property type="term" value="P:oxaloacetate metabolic process"/>
    <property type="evidence" value="ECO:0007669"/>
    <property type="project" value="UniProtKB-UniRule"/>
</dbReference>
<comment type="function">
    <text evidence="2 10">Forms oxaloacetate, a four-carbon dicarboxylic acid source for the tricarboxylic acid cycle.</text>
</comment>
<dbReference type="InterPro" id="IPR033129">
    <property type="entry name" value="PEPCASE_His_AS"/>
</dbReference>
<accession>A0A0D5NJ67</accession>
<keyword evidence="13" id="KW-0670">Pyruvate</keyword>
<keyword evidence="7 10" id="KW-0456">Lyase</keyword>
<evidence type="ECO:0000313" key="13">
    <source>
        <dbReference type="EMBL" id="AJY75311.1"/>
    </source>
</evidence>
<evidence type="ECO:0000256" key="3">
    <source>
        <dbReference type="ARBA" id="ARBA00008346"/>
    </source>
</evidence>
<dbReference type="AlphaFoldDB" id="A0A0D5NJ67"/>
<dbReference type="InterPro" id="IPR018129">
    <property type="entry name" value="PEP_COase_Lys_AS"/>
</dbReference>
<dbReference type="GO" id="GO:0005829">
    <property type="term" value="C:cytosol"/>
    <property type="evidence" value="ECO:0007669"/>
    <property type="project" value="TreeGrafter"/>
</dbReference>
<dbReference type="Proteomes" id="UP000032633">
    <property type="component" value="Chromosome"/>
</dbReference>
<dbReference type="GO" id="GO:0008964">
    <property type="term" value="F:phosphoenolpyruvate carboxylase activity"/>
    <property type="evidence" value="ECO:0007669"/>
    <property type="project" value="UniProtKB-UniRule"/>
</dbReference>
<dbReference type="PANTHER" id="PTHR30523:SF6">
    <property type="entry name" value="PHOSPHOENOLPYRUVATE CARBOXYLASE"/>
    <property type="match status" value="1"/>
</dbReference>
<evidence type="ECO:0000256" key="9">
    <source>
        <dbReference type="ARBA" id="ARBA00048995"/>
    </source>
</evidence>
<evidence type="ECO:0000313" key="14">
    <source>
        <dbReference type="Proteomes" id="UP000032633"/>
    </source>
</evidence>
<comment type="catalytic activity">
    <reaction evidence="9 10">
        <text>oxaloacetate + phosphate = phosphoenolpyruvate + hydrogencarbonate</text>
        <dbReference type="Rhea" id="RHEA:28370"/>
        <dbReference type="ChEBI" id="CHEBI:16452"/>
        <dbReference type="ChEBI" id="CHEBI:17544"/>
        <dbReference type="ChEBI" id="CHEBI:43474"/>
        <dbReference type="ChEBI" id="CHEBI:58702"/>
        <dbReference type="EC" id="4.1.1.31"/>
    </reaction>
</comment>
<evidence type="ECO:0000256" key="5">
    <source>
        <dbReference type="ARBA" id="ARBA00022419"/>
    </source>
</evidence>
<reference evidence="14" key="2">
    <citation type="submission" date="2015-03" db="EMBL/GenBank/DDBJ databases">
        <title>Genome sequence of Paenibacillus beijingensis strain DSM 24997T.</title>
        <authorList>
            <person name="Kwak Y."/>
            <person name="Shin J.-H."/>
        </authorList>
    </citation>
    <scope>NUCLEOTIDE SEQUENCE [LARGE SCALE GENOMIC DNA]</scope>
    <source>
        <strain evidence="14">DSM 24997</strain>
    </source>
</reference>
<dbReference type="STRING" id="1126833.VN24_12930"/>
<evidence type="ECO:0000256" key="10">
    <source>
        <dbReference type="HAMAP-Rule" id="MF_00595"/>
    </source>
</evidence>
<dbReference type="PROSITE" id="PS00393">
    <property type="entry name" value="PEPCASE_2"/>
    <property type="match status" value="1"/>
</dbReference>
<dbReference type="Gene3D" id="1.20.1440.90">
    <property type="entry name" value="Phosphoenolpyruvate/pyruvate domain"/>
    <property type="match status" value="1"/>
</dbReference>
<comment type="cofactor">
    <cofactor evidence="1 10">
        <name>Mg(2+)</name>
        <dbReference type="ChEBI" id="CHEBI:18420"/>
    </cofactor>
</comment>
<gene>
    <name evidence="10" type="primary">ppc</name>
    <name evidence="13" type="ORF">VN24_12930</name>
</gene>
<organism evidence="13 14">
    <name type="scientific">Paenibacillus beijingensis</name>
    <dbReference type="NCBI Taxonomy" id="1126833"/>
    <lineage>
        <taxon>Bacteria</taxon>
        <taxon>Bacillati</taxon>
        <taxon>Bacillota</taxon>
        <taxon>Bacilli</taxon>
        <taxon>Bacillales</taxon>
        <taxon>Paenibacillaceae</taxon>
        <taxon>Paenibacillus</taxon>
    </lineage>
</organism>
<dbReference type="GO" id="GO:0006099">
    <property type="term" value="P:tricarboxylic acid cycle"/>
    <property type="evidence" value="ECO:0007669"/>
    <property type="project" value="InterPro"/>
</dbReference>
<dbReference type="InterPro" id="IPR021135">
    <property type="entry name" value="PEP_COase"/>
</dbReference>
<keyword evidence="6 10" id="KW-0460">Magnesium</keyword>
<dbReference type="GO" id="GO:0015977">
    <property type="term" value="P:carbon fixation"/>
    <property type="evidence" value="ECO:0007669"/>
    <property type="project" value="UniProtKB-UniRule"/>
</dbReference>
<dbReference type="HOGENOM" id="CLU_006557_2_0_9"/>
<dbReference type="PANTHER" id="PTHR30523">
    <property type="entry name" value="PHOSPHOENOLPYRUVATE CARBOXYLASE"/>
    <property type="match status" value="1"/>
</dbReference>
<dbReference type="GO" id="GO:0000287">
    <property type="term" value="F:magnesium ion binding"/>
    <property type="evidence" value="ECO:0007669"/>
    <property type="project" value="UniProtKB-UniRule"/>
</dbReference>
<evidence type="ECO:0000256" key="2">
    <source>
        <dbReference type="ARBA" id="ARBA00003670"/>
    </source>
</evidence>
<keyword evidence="14" id="KW-1185">Reference proteome</keyword>
<dbReference type="InterPro" id="IPR015813">
    <property type="entry name" value="Pyrv/PenolPyrv_kinase-like_dom"/>
</dbReference>
<comment type="subunit">
    <text evidence="10">Homotetramer.</text>
</comment>
<feature type="active site" evidence="10 11">
    <location>
        <position position="156"/>
    </location>
</feature>
<dbReference type="InterPro" id="IPR022805">
    <property type="entry name" value="PEP_COase_bac/pln-type"/>
</dbReference>
<comment type="similarity">
    <text evidence="3 10">Belongs to the PEPCase type 1 family.</text>
</comment>